<dbReference type="InterPro" id="IPR029058">
    <property type="entry name" value="AB_hydrolase_fold"/>
</dbReference>
<dbReference type="InterPro" id="IPR050261">
    <property type="entry name" value="FrsA_esterase"/>
</dbReference>
<dbReference type="Gene3D" id="3.40.50.1820">
    <property type="entry name" value="alpha/beta hydrolase"/>
    <property type="match status" value="1"/>
</dbReference>
<evidence type="ECO:0000313" key="2">
    <source>
        <dbReference type="EMBL" id="KKM93914.1"/>
    </source>
</evidence>
<feature type="non-terminal residue" evidence="2">
    <location>
        <position position="1"/>
    </location>
</feature>
<sequence length="284" mass="30218">EPDTGLGRAALSALGGPTAGGKVDARRRVEADDGTVLDVWIIQGRDASGLVVRPAPRKKTVVLLHPMLMSKAWWLPLGRRLAADGYDVVLPDLRAHGRSGGQYVTWGALEKTDIRSILDAVITEDMLSRDVYVVGASLGGCVAIQYAAVDPRCKGVLALAPPTGVEGVARRMSPFSSQSQLDDTLIRAETMASFDRDQASAVKAAEKLKCPLILVHGLFDMVVPVRHSEKIYAAATGPKQFIKLALAGHTTVQVGREAWIAERIAELGKMASAPPAQAKPSSPD</sequence>
<evidence type="ECO:0000259" key="1">
    <source>
        <dbReference type="Pfam" id="PF12146"/>
    </source>
</evidence>
<proteinExistence type="predicted"/>
<protein>
    <recommendedName>
        <fullName evidence="1">Serine aminopeptidase S33 domain-containing protein</fullName>
    </recommendedName>
</protein>
<gene>
    <name evidence="2" type="ORF">LCGC14_1203580</name>
</gene>
<dbReference type="SUPFAM" id="SSF53474">
    <property type="entry name" value="alpha/beta-Hydrolases"/>
    <property type="match status" value="1"/>
</dbReference>
<comment type="caution">
    <text evidence="2">The sequence shown here is derived from an EMBL/GenBank/DDBJ whole genome shotgun (WGS) entry which is preliminary data.</text>
</comment>
<accession>A0A0F9LG69</accession>
<reference evidence="2" key="1">
    <citation type="journal article" date="2015" name="Nature">
        <title>Complex archaea that bridge the gap between prokaryotes and eukaryotes.</title>
        <authorList>
            <person name="Spang A."/>
            <person name="Saw J.H."/>
            <person name="Jorgensen S.L."/>
            <person name="Zaremba-Niedzwiedzka K."/>
            <person name="Martijn J."/>
            <person name="Lind A.E."/>
            <person name="van Eijk R."/>
            <person name="Schleper C."/>
            <person name="Guy L."/>
            <person name="Ettema T.J."/>
        </authorList>
    </citation>
    <scope>NUCLEOTIDE SEQUENCE</scope>
</reference>
<dbReference type="InterPro" id="IPR022742">
    <property type="entry name" value="Hydrolase_4"/>
</dbReference>
<dbReference type="Pfam" id="PF12146">
    <property type="entry name" value="Hydrolase_4"/>
    <property type="match status" value="1"/>
</dbReference>
<name>A0A0F9LG69_9ZZZZ</name>
<dbReference type="EMBL" id="LAZR01006209">
    <property type="protein sequence ID" value="KKM93914.1"/>
    <property type="molecule type" value="Genomic_DNA"/>
</dbReference>
<dbReference type="PANTHER" id="PTHR22946">
    <property type="entry name" value="DIENELACTONE HYDROLASE DOMAIN-CONTAINING PROTEIN-RELATED"/>
    <property type="match status" value="1"/>
</dbReference>
<feature type="domain" description="Serine aminopeptidase S33" evidence="1">
    <location>
        <begin position="56"/>
        <end position="166"/>
    </location>
</feature>
<organism evidence="2">
    <name type="scientific">marine sediment metagenome</name>
    <dbReference type="NCBI Taxonomy" id="412755"/>
    <lineage>
        <taxon>unclassified sequences</taxon>
        <taxon>metagenomes</taxon>
        <taxon>ecological metagenomes</taxon>
    </lineage>
</organism>
<dbReference type="AlphaFoldDB" id="A0A0F9LG69"/>